<evidence type="ECO:0000256" key="4">
    <source>
        <dbReference type="ARBA" id="ARBA00023136"/>
    </source>
</evidence>
<feature type="transmembrane region" description="Helical" evidence="5">
    <location>
        <begin position="178"/>
        <end position="198"/>
    </location>
</feature>
<dbReference type="Pfam" id="PF11710">
    <property type="entry name" value="Git3"/>
    <property type="match status" value="1"/>
</dbReference>
<proteinExistence type="predicted"/>
<evidence type="ECO:0000256" key="3">
    <source>
        <dbReference type="ARBA" id="ARBA00022989"/>
    </source>
</evidence>
<dbReference type="GO" id="GO:0005886">
    <property type="term" value="C:plasma membrane"/>
    <property type="evidence" value="ECO:0007669"/>
    <property type="project" value="TreeGrafter"/>
</dbReference>
<dbReference type="AlphaFoldDB" id="A0A6A7B6A2"/>
<dbReference type="PANTHER" id="PTHR23112:SF37">
    <property type="entry name" value="G PROTEIN-COUPLED RECEPTOR GPR1"/>
    <property type="match status" value="1"/>
</dbReference>
<dbReference type="EMBL" id="MU006304">
    <property type="protein sequence ID" value="KAF2850853.1"/>
    <property type="molecule type" value="Genomic_DNA"/>
</dbReference>
<reference evidence="7" key="1">
    <citation type="submission" date="2020-01" db="EMBL/GenBank/DDBJ databases">
        <authorList>
            <consortium name="DOE Joint Genome Institute"/>
            <person name="Haridas S."/>
            <person name="Albert R."/>
            <person name="Binder M."/>
            <person name="Bloem J."/>
            <person name="Labutti K."/>
            <person name="Salamov A."/>
            <person name="Andreopoulos B."/>
            <person name="Baker S.E."/>
            <person name="Barry K."/>
            <person name="Bills G."/>
            <person name="Bluhm B.H."/>
            <person name="Cannon C."/>
            <person name="Castanera R."/>
            <person name="Culley D.E."/>
            <person name="Daum C."/>
            <person name="Ezra D."/>
            <person name="Gonzalez J.B."/>
            <person name="Henrissat B."/>
            <person name="Kuo A."/>
            <person name="Liang C."/>
            <person name="Lipzen A."/>
            <person name="Lutzoni F."/>
            <person name="Magnuson J."/>
            <person name="Mondo S."/>
            <person name="Nolan M."/>
            <person name="Ohm R."/>
            <person name="Pangilinan J."/>
            <person name="Park H.-J."/>
            <person name="Ramirez L."/>
            <person name="Alfaro M."/>
            <person name="Sun H."/>
            <person name="Tritt A."/>
            <person name="Yoshinaga Y."/>
            <person name="Zwiers L.-H."/>
            <person name="Turgeon B.G."/>
            <person name="Goodwin S.B."/>
            <person name="Spatafora J.W."/>
            <person name="Crous P.W."/>
            <person name="Grigoriev I.V."/>
        </authorList>
    </citation>
    <scope>NUCLEOTIDE SEQUENCE</scope>
    <source>
        <strain evidence="7">IPT5</strain>
    </source>
</reference>
<keyword evidence="3 5" id="KW-1133">Transmembrane helix</keyword>
<accession>A0A6A7B6A2</accession>
<evidence type="ECO:0000313" key="8">
    <source>
        <dbReference type="Proteomes" id="UP000799423"/>
    </source>
</evidence>
<feature type="transmembrane region" description="Helical" evidence="5">
    <location>
        <begin position="20"/>
        <end position="39"/>
    </location>
</feature>
<dbReference type="PROSITE" id="PS50262">
    <property type="entry name" value="G_PROTEIN_RECEP_F1_2"/>
    <property type="match status" value="1"/>
</dbReference>
<evidence type="ECO:0000256" key="2">
    <source>
        <dbReference type="ARBA" id="ARBA00022692"/>
    </source>
</evidence>
<name>A0A6A7B6A2_9PLEO</name>
<dbReference type="PANTHER" id="PTHR23112">
    <property type="entry name" value="G PROTEIN-COUPLED RECEPTOR 157-RELATED"/>
    <property type="match status" value="1"/>
</dbReference>
<sequence length="439" mass="49570">MSADDGLAAWDAAVSVPTLLGSMLSMFATATVILLWTFARGKKRRDFRYALILNLTVAEFINSLNNSISGIVVVSLRRPPTPGIACNINGWTGQFSVTAVDFSILAITIVTLLTIQLRSSIIYASTLTKALICLAIWIVPLCTSIIAWIKSYYGPVSGNWCWIEKRYTNQRYILNHGWRFAIFVISLCTYAFVFVYMVRRFRPQNLSTVTASSLDSFEQELDSRKGYEAVLARCTNPPSYPLDQVHTNSAPKKSGNMPGWDVSFSFSKGLQLDMKESALHGPEIPHQSMDTHIESLVFSNKEFAVVSEDSPSELPRRPTAELLYGKAKRSPLTIDREVWRMLLLNMYPVTYLILWIPGIANRVVEGVGHDVRALVILQSSTQFIGFANAVVYLYQEHGKDCRKMWDRIRTRQSWGHEVLSDVQLAAPQRRPRRWTSITM</sequence>
<dbReference type="OrthoDB" id="100006at2759"/>
<feature type="transmembrane region" description="Helical" evidence="5">
    <location>
        <begin position="95"/>
        <end position="115"/>
    </location>
</feature>
<gene>
    <name evidence="7" type="ORF">T440DRAFT_73655</name>
</gene>
<protein>
    <recommendedName>
        <fullName evidence="6">G-protein coupled receptors family 1 profile domain-containing protein</fullName>
    </recommendedName>
</protein>
<keyword evidence="8" id="KW-1185">Reference proteome</keyword>
<comment type="subcellular location">
    <subcellularLocation>
        <location evidence="1">Membrane</location>
        <topology evidence="1">Multi-pass membrane protein</topology>
    </subcellularLocation>
</comment>
<feature type="transmembrane region" description="Helical" evidence="5">
    <location>
        <begin position="127"/>
        <end position="149"/>
    </location>
</feature>
<dbReference type="SUPFAM" id="SSF81321">
    <property type="entry name" value="Family A G protein-coupled receptor-like"/>
    <property type="match status" value="1"/>
</dbReference>
<dbReference type="GO" id="GO:0007189">
    <property type="term" value="P:adenylate cyclase-activating G protein-coupled receptor signaling pathway"/>
    <property type="evidence" value="ECO:0007669"/>
    <property type="project" value="TreeGrafter"/>
</dbReference>
<keyword evidence="4 5" id="KW-0472">Membrane</keyword>
<feature type="transmembrane region" description="Helical" evidence="5">
    <location>
        <begin position="338"/>
        <end position="359"/>
    </location>
</feature>
<dbReference type="InterPro" id="IPR017452">
    <property type="entry name" value="GPCR_Rhodpsn_7TM"/>
</dbReference>
<organism evidence="7 8">
    <name type="scientific">Plenodomus tracheiphilus IPT5</name>
    <dbReference type="NCBI Taxonomy" id="1408161"/>
    <lineage>
        <taxon>Eukaryota</taxon>
        <taxon>Fungi</taxon>
        <taxon>Dikarya</taxon>
        <taxon>Ascomycota</taxon>
        <taxon>Pezizomycotina</taxon>
        <taxon>Dothideomycetes</taxon>
        <taxon>Pleosporomycetidae</taxon>
        <taxon>Pleosporales</taxon>
        <taxon>Pleosporineae</taxon>
        <taxon>Leptosphaeriaceae</taxon>
        <taxon>Plenodomus</taxon>
    </lineage>
</organism>
<feature type="domain" description="G-protein coupled receptors family 1 profile" evidence="6">
    <location>
        <begin position="30"/>
        <end position="202"/>
    </location>
</feature>
<evidence type="ECO:0000313" key="7">
    <source>
        <dbReference type="EMBL" id="KAF2850853.1"/>
    </source>
</evidence>
<keyword evidence="2 5" id="KW-0812">Transmembrane</keyword>
<evidence type="ECO:0000256" key="1">
    <source>
        <dbReference type="ARBA" id="ARBA00004141"/>
    </source>
</evidence>
<dbReference type="Gene3D" id="1.20.1070.10">
    <property type="entry name" value="Rhodopsin 7-helix transmembrane proteins"/>
    <property type="match status" value="1"/>
</dbReference>
<feature type="transmembrane region" description="Helical" evidence="5">
    <location>
        <begin position="371"/>
        <end position="394"/>
    </location>
</feature>
<feature type="transmembrane region" description="Helical" evidence="5">
    <location>
        <begin position="51"/>
        <end position="75"/>
    </location>
</feature>
<dbReference type="Proteomes" id="UP000799423">
    <property type="component" value="Unassembled WGS sequence"/>
</dbReference>
<evidence type="ECO:0000259" key="6">
    <source>
        <dbReference type="PROSITE" id="PS50262"/>
    </source>
</evidence>
<dbReference type="InterPro" id="IPR023041">
    <property type="entry name" value="Glucose_rcpt_Git3-like_N"/>
</dbReference>
<dbReference type="GO" id="GO:0004930">
    <property type="term" value="F:G protein-coupled receptor activity"/>
    <property type="evidence" value="ECO:0007669"/>
    <property type="project" value="TreeGrafter"/>
</dbReference>
<evidence type="ECO:0000256" key="5">
    <source>
        <dbReference type="SAM" id="Phobius"/>
    </source>
</evidence>